<feature type="transmembrane region" description="Helical" evidence="2">
    <location>
        <begin position="970"/>
        <end position="990"/>
    </location>
</feature>
<name>A0A845B4M7_9SPHN</name>
<feature type="transmembrane region" description="Helical" evidence="2">
    <location>
        <begin position="433"/>
        <end position="453"/>
    </location>
</feature>
<keyword evidence="2" id="KW-0812">Transmembrane</keyword>
<accession>A0A845B4M7</accession>
<evidence type="ECO:0000256" key="2">
    <source>
        <dbReference type="SAM" id="Phobius"/>
    </source>
</evidence>
<dbReference type="Gene3D" id="3.30.2090.10">
    <property type="entry name" value="Multidrug efflux transporter AcrB TolC docking domain, DN and DC subdomains"/>
    <property type="match status" value="2"/>
</dbReference>
<dbReference type="RefSeq" id="WP_160755980.1">
    <property type="nucleotide sequence ID" value="NZ_WTYL01000002.1"/>
</dbReference>
<keyword evidence="2" id="KW-1133">Transmembrane helix</keyword>
<feature type="transmembrane region" description="Helical" evidence="2">
    <location>
        <begin position="536"/>
        <end position="558"/>
    </location>
</feature>
<feature type="transmembrane region" description="Helical" evidence="2">
    <location>
        <begin position="564"/>
        <end position="590"/>
    </location>
</feature>
<dbReference type="InterPro" id="IPR027463">
    <property type="entry name" value="AcrB_DN_DC_subdom"/>
</dbReference>
<dbReference type="Proteomes" id="UP000431922">
    <property type="component" value="Unassembled WGS sequence"/>
</dbReference>
<protein>
    <submittedName>
        <fullName evidence="3">AcrB/AcrD/AcrF family protein</fullName>
    </submittedName>
</protein>
<feature type="transmembrane region" description="Helical" evidence="2">
    <location>
        <begin position="1073"/>
        <end position="1096"/>
    </location>
</feature>
<dbReference type="AlphaFoldDB" id="A0A845B4M7"/>
<feature type="transmembrane region" description="Helical" evidence="2">
    <location>
        <begin position="465"/>
        <end position="492"/>
    </location>
</feature>
<organism evidence="3 4">
    <name type="scientific">Allopontixanthobacter sediminis</name>
    <dbReference type="NCBI Taxonomy" id="1689985"/>
    <lineage>
        <taxon>Bacteria</taxon>
        <taxon>Pseudomonadati</taxon>
        <taxon>Pseudomonadota</taxon>
        <taxon>Alphaproteobacteria</taxon>
        <taxon>Sphingomonadales</taxon>
        <taxon>Erythrobacteraceae</taxon>
        <taxon>Allopontixanthobacter</taxon>
    </lineage>
</organism>
<dbReference type="SUPFAM" id="SSF82693">
    <property type="entry name" value="Multidrug efflux transporter AcrB pore domain, PN1, PN2, PC1 and PC2 subdomains"/>
    <property type="match status" value="3"/>
</dbReference>
<keyword evidence="4" id="KW-1185">Reference proteome</keyword>
<feature type="transmembrane region" description="Helical" evidence="2">
    <location>
        <begin position="996"/>
        <end position="1021"/>
    </location>
</feature>
<feature type="transmembrane region" description="Helical" evidence="2">
    <location>
        <begin position="362"/>
        <end position="379"/>
    </location>
</feature>
<dbReference type="SUPFAM" id="SSF82866">
    <property type="entry name" value="Multidrug efflux transporter AcrB transmembrane domain"/>
    <property type="match status" value="2"/>
</dbReference>
<dbReference type="EMBL" id="WTYL01000002">
    <property type="protein sequence ID" value="MXP44377.1"/>
    <property type="molecule type" value="Genomic_DNA"/>
</dbReference>
<evidence type="ECO:0000313" key="3">
    <source>
        <dbReference type="EMBL" id="MXP44377.1"/>
    </source>
</evidence>
<dbReference type="PANTHER" id="PTHR32063">
    <property type="match status" value="1"/>
</dbReference>
<sequence length="1146" mass="122763">MDFRNISAWSIRNPVLPLVVFTALLLAGILSFARMDVVNNPDVDFPAVNVSISQPGAAPKEIENQVTQLVESGIRSVSGVKNISSTASEGNSNTFVEFDIGTDSNDAVAEVKNAVDTVRGSLPDGILEPRISKVDVAGGGFLAIYAVEASDMTIEQLSWFIDDTIAKRLLGVEGMAEVDRFGGVDREIEVILDPGRMQALGVTAGQINGVLRQDNVNAAGGMAEVGGTRQSVRVLGNDDSAFELGERQIRLGNGATVKLSDVATVRDGFGERNSISKVRDKEVVNFAMSRAKGASDVTVFENAKEVIAEIEAENPGVTFIPLFNTVKYTESQYESSIAAMIEGALLAVVVVFFFLRDWRATVISAIAIPLSAIPTFWFMDLLGFNLNFLSLLALGLVAGVLVDDAIVEIENIVRHMRMGKSAYQASIDAADEIGLAVVATSFCIVAVFLPVGLMPGISGQFFKNFGITVVIAVLMSLAVARMITPMLAAYFLHSKGHASHGEGRMMDRYMGVLAWSLDNRAARKKRDALETVHARPAYYGFALLAAAVLAIMMFTSSIQAEDGSLAGAIGMGLLGLIGGYLGGFLVSFLAGLIGSFVTGRDEAGFFGWNRFLGRRVAARLRDHRIWMMGLGLFAFVLTVVLFAITPQQFQPTINDDNSRVEIEMVPGTTLAQTERVADRIAAILYQQPEVERALERVREGNATIFITLKPEREKTSIEFERDLAPELAEIPDARVRFQSQSGGGGTGRDISIMLAGSNPELLNDAATTLVEQMSALGMVVAPRVDGDIRRPELIITPRGDLAAQLGVTTAALSQAIRIATMGEIDQNAAKFSLSDRQIPIRVKLPQASRRSLDTIANLPVQTASGGSVPLERVANITFGSGPTTIERYNQSRRVFVGADLAPGVLKGEAMAEIDKLPIFENLPQGVARDVVGEDEWQQELAVNFVIAVISGVLLVFAVLVLLYKRLMSPLVNMGSLALAPLGGIFMVWAVGQPVSMPVMIGVLMLLGIVSKNSILLIDFAIEEMATGTSKLKAIMEAGHKRAQPIVMTTVAMTAGMVPTAISLGGDGAWRAPMGTVVIGGLLMSTLLTLLIVPAGFSLADGFEKRAGPWLRHRFLTYRPGDENRTGRGPQPDQEAPSSGYGAAPAE</sequence>
<keyword evidence="2" id="KW-0472">Membrane</keyword>
<dbReference type="Gene3D" id="3.30.70.1320">
    <property type="entry name" value="Multidrug efflux transporter AcrB pore domain like"/>
    <property type="match status" value="1"/>
</dbReference>
<proteinExistence type="predicted"/>
<dbReference type="SUPFAM" id="SSF82714">
    <property type="entry name" value="Multidrug efflux transporter AcrB TolC docking domain, DN and DC subdomains"/>
    <property type="match status" value="2"/>
</dbReference>
<dbReference type="GO" id="GO:0005886">
    <property type="term" value="C:plasma membrane"/>
    <property type="evidence" value="ECO:0007669"/>
    <property type="project" value="TreeGrafter"/>
</dbReference>
<dbReference type="OrthoDB" id="9806532at2"/>
<feature type="transmembrane region" description="Helical" evidence="2">
    <location>
        <begin position="337"/>
        <end position="355"/>
    </location>
</feature>
<dbReference type="InterPro" id="IPR001036">
    <property type="entry name" value="Acrflvin-R"/>
</dbReference>
<dbReference type="Gene3D" id="1.20.1640.10">
    <property type="entry name" value="Multidrug efflux transporter AcrB transmembrane domain"/>
    <property type="match status" value="3"/>
</dbReference>
<feature type="transmembrane region" description="Helical" evidence="2">
    <location>
        <begin position="391"/>
        <end position="413"/>
    </location>
</feature>
<dbReference type="Gene3D" id="3.30.70.1440">
    <property type="entry name" value="Multidrug efflux transporter AcrB pore domain"/>
    <property type="match status" value="1"/>
</dbReference>
<dbReference type="GO" id="GO:0042910">
    <property type="term" value="F:xenobiotic transmembrane transporter activity"/>
    <property type="evidence" value="ECO:0007669"/>
    <property type="project" value="TreeGrafter"/>
</dbReference>
<feature type="transmembrane region" description="Helical" evidence="2">
    <location>
        <begin position="1042"/>
        <end position="1061"/>
    </location>
</feature>
<evidence type="ECO:0000313" key="4">
    <source>
        <dbReference type="Proteomes" id="UP000431922"/>
    </source>
</evidence>
<dbReference type="PANTHER" id="PTHR32063:SF77">
    <property type="entry name" value="ACR FAMILY TRANSPORT PROTEIN"/>
    <property type="match status" value="1"/>
</dbReference>
<dbReference type="Pfam" id="PF00873">
    <property type="entry name" value="ACR_tran"/>
    <property type="match status" value="2"/>
</dbReference>
<reference evidence="3 4" key="1">
    <citation type="submission" date="2019-12" db="EMBL/GenBank/DDBJ databases">
        <title>Genomic-based taxomic classification of the family Erythrobacteraceae.</title>
        <authorList>
            <person name="Xu L."/>
        </authorList>
    </citation>
    <scope>NUCLEOTIDE SEQUENCE [LARGE SCALE GENOMIC DNA]</scope>
    <source>
        <strain evidence="3 4">KCTC 42453</strain>
    </source>
</reference>
<evidence type="ECO:0000256" key="1">
    <source>
        <dbReference type="SAM" id="MobiDB-lite"/>
    </source>
</evidence>
<feature type="region of interest" description="Disordered" evidence="1">
    <location>
        <begin position="1118"/>
        <end position="1146"/>
    </location>
</feature>
<dbReference type="PRINTS" id="PR00702">
    <property type="entry name" value="ACRIFLAVINRP"/>
</dbReference>
<feature type="transmembrane region" description="Helical" evidence="2">
    <location>
        <begin position="625"/>
        <end position="644"/>
    </location>
</feature>
<gene>
    <name evidence="3" type="ORF">GRI65_07910</name>
</gene>
<dbReference type="Gene3D" id="3.30.70.1430">
    <property type="entry name" value="Multidrug efflux transporter AcrB pore domain"/>
    <property type="match status" value="2"/>
</dbReference>
<feature type="transmembrane region" description="Helical" evidence="2">
    <location>
        <begin position="940"/>
        <end position="963"/>
    </location>
</feature>
<comment type="caution">
    <text evidence="3">The sequence shown here is derived from an EMBL/GenBank/DDBJ whole genome shotgun (WGS) entry which is preliminary data.</text>
</comment>